<proteinExistence type="predicted"/>
<evidence type="ECO:0000313" key="3">
    <source>
        <dbReference type="Proteomes" id="UP000199604"/>
    </source>
</evidence>
<dbReference type="EMBL" id="FOJT01000002">
    <property type="protein sequence ID" value="SFA90526.1"/>
    <property type="molecule type" value="Genomic_DNA"/>
</dbReference>
<organism evidence="2 3">
    <name type="scientific">Flavobacterium swingsii</name>
    <dbReference type="NCBI Taxonomy" id="498292"/>
    <lineage>
        <taxon>Bacteria</taxon>
        <taxon>Pseudomonadati</taxon>
        <taxon>Bacteroidota</taxon>
        <taxon>Flavobacteriia</taxon>
        <taxon>Flavobacteriales</taxon>
        <taxon>Flavobacteriaceae</taxon>
        <taxon>Flavobacterium</taxon>
    </lineage>
</organism>
<accession>A0A1I0WRB1</accession>
<feature type="transmembrane region" description="Helical" evidence="1">
    <location>
        <begin position="44"/>
        <end position="65"/>
    </location>
</feature>
<name>A0A1I0WRB1_9FLAO</name>
<keyword evidence="1" id="KW-1133">Transmembrane helix</keyword>
<evidence type="ECO:0000313" key="2">
    <source>
        <dbReference type="EMBL" id="SFA90526.1"/>
    </source>
</evidence>
<keyword evidence="1" id="KW-0812">Transmembrane</keyword>
<dbReference type="RefSeq" id="WP_091474380.1">
    <property type="nucleotide sequence ID" value="NZ_FOJT01000002.1"/>
</dbReference>
<dbReference type="OrthoDB" id="9851704at2"/>
<keyword evidence="1" id="KW-0472">Membrane</keyword>
<protein>
    <submittedName>
        <fullName evidence="2">Uncharacterized protein</fullName>
    </submittedName>
</protein>
<keyword evidence="3" id="KW-1185">Reference proteome</keyword>
<feature type="transmembrane region" description="Helical" evidence="1">
    <location>
        <begin position="86"/>
        <end position="104"/>
    </location>
</feature>
<feature type="transmembrane region" description="Helical" evidence="1">
    <location>
        <begin position="12"/>
        <end position="32"/>
    </location>
</feature>
<reference evidence="3" key="1">
    <citation type="submission" date="2016-10" db="EMBL/GenBank/DDBJ databases">
        <authorList>
            <person name="Varghese N."/>
            <person name="Submissions S."/>
        </authorList>
    </citation>
    <scope>NUCLEOTIDE SEQUENCE [LARGE SCALE GENOMIC DNA]</scope>
    <source>
        <strain evidence="3">DSM 21789</strain>
    </source>
</reference>
<dbReference type="Proteomes" id="UP000199604">
    <property type="component" value="Unassembled WGS sequence"/>
</dbReference>
<evidence type="ECO:0000256" key="1">
    <source>
        <dbReference type="SAM" id="Phobius"/>
    </source>
</evidence>
<dbReference type="AlphaFoldDB" id="A0A1I0WRB1"/>
<sequence length="187" mass="21320">MKKTSLSKRQDLFAIIGTLPFVTAAIFLIIGLFSLDDIYLDSHFSIDIITVITFCFIHLSIILVLKRINKIDINFPKSKLKKLVSVFAYLIILVLSNFLLVMGLKMNLNYWLKGNTVSKIELIVTDKNISHGKSTDYYIIFNSKNGKLKNKVRSKNFDSFSIGETFQASVNEGFFQGYFLTEPLKTN</sequence>
<gene>
    <name evidence="2" type="ORF">SAMN05660845_0901</name>
</gene>